<dbReference type="AlphaFoldDB" id="A0A8J5R3P5"/>
<evidence type="ECO:0000256" key="2">
    <source>
        <dbReference type="SAM" id="SignalP"/>
    </source>
</evidence>
<dbReference type="PANTHER" id="PTHR11567:SF205">
    <property type="entry name" value="GH28721P-RELATED"/>
    <property type="match status" value="1"/>
</dbReference>
<keyword evidence="4" id="KW-1185">Reference proteome</keyword>
<dbReference type="InterPro" id="IPR050645">
    <property type="entry name" value="Histidine_acid_phosphatase"/>
</dbReference>
<proteinExistence type="predicted"/>
<feature type="chain" id="PRO_5035192011" description="Venom acid phosphatase Acph-1" evidence="2">
    <location>
        <begin position="20"/>
        <end position="379"/>
    </location>
</feature>
<feature type="signal peptide" evidence="2">
    <location>
        <begin position="1"/>
        <end position="19"/>
    </location>
</feature>
<dbReference type="CDD" id="cd07061">
    <property type="entry name" value="HP_HAP_like"/>
    <property type="match status" value="1"/>
</dbReference>
<gene>
    <name evidence="3" type="ORF">G9C98_004206</name>
</gene>
<reference evidence="3" key="2">
    <citation type="submission" date="2021-04" db="EMBL/GenBank/DDBJ databases">
        <title>Genome-wide patterns of bracovirus chromosomal integration into multiple host tissues during parasitism.</title>
        <authorList>
            <person name="Chebbi M.A.C."/>
        </authorList>
    </citation>
    <scope>NUCLEOTIDE SEQUENCE</scope>
    <source>
        <tissue evidence="3">Whole body</tissue>
    </source>
</reference>
<name>A0A8J5R3P5_9HYME</name>
<keyword evidence="2" id="KW-0732">Signal</keyword>
<evidence type="ECO:0008006" key="5">
    <source>
        <dbReference type="Google" id="ProtNLM"/>
    </source>
</evidence>
<dbReference type="GO" id="GO:0003993">
    <property type="term" value="F:acid phosphatase activity"/>
    <property type="evidence" value="ECO:0007669"/>
    <property type="project" value="UniProtKB-EC"/>
</dbReference>
<dbReference type="InterPro" id="IPR033379">
    <property type="entry name" value="Acid_Pase_AS"/>
</dbReference>
<dbReference type="PANTHER" id="PTHR11567">
    <property type="entry name" value="ACID PHOSPHATASE-RELATED"/>
    <property type="match status" value="1"/>
</dbReference>
<sequence length="379" mass="43914">MMFKLCLLVIINLIIKIESVEYDLEFLGVVFRHGDRAPDNGREQYPNDPYKDYDFFPEGHGGLTKRGKKREFDLGVYLRNRYNDFLGETYVPKKIMARSTEYDRAKMSLQLVMSAIYPPKGDQVWNENLIWQPIAFTYQPGDIDILMIPEECPKFLEELNRVKELPEVKKQVDKMRPFMQKLTLLSGKIINTTTDFYDMYHNLMAEYVMELKLPSWTEGIFPKVALWDGITLDYKITHYNEKLRRLNGGMFVRHFTDIMTNIINNETNNAPKINLLSGHETNVASLLNTLDVFEPHVPAYSSGVIIELLRNQTDYFVGIRHYLGIPPKSVEKQIPGCAVPCPFNDFMRIMKNLIPSDEDMICTKGVSPYRAVINKADVE</sequence>
<evidence type="ECO:0000313" key="4">
    <source>
        <dbReference type="Proteomes" id="UP000729913"/>
    </source>
</evidence>
<evidence type="ECO:0000313" key="3">
    <source>
        <dbReference type="EMBL" id="KAG8036884.1"/>
    </source>
</evidence>
<comment type="caution">
    <text evidence="3">The sequence shown here is derived from an EMBL/GenBank/DDBJ whole genome shotgun (WGS) entry which is preliminary data.</text>
</comment>
<dbReference type="OrthoDB" id="10257284at2759"/>
<dbReference type="PROSITE" id="PS00616">
    <property type="entry name" value="HIS_ACID_PHOSPHAT_1"/>
    <property type="match status" value="1"/>
</dbReference>
<accession>A0A8J5R3P5</accession>
<organism evidence="3 4">
    <name type="scientific">Cotesia typhae</name>
    <dbReference type="NCBI Taxonomy" id="2053667"/>
    <lineage>
        <taxon>Eukaryota</taxon>
        <taxon>Metazoa</taxon>
        <taxon>Ecdysozoa</taxon>
        <taxon>Arthropoda</taxon>
        <taxon>Hexapoda</taxon>
        <taxon>Insecta</taxon>
        <taxon>Pterygota</taxon>
        <taxon>Neoptera</taxon>
        <taxon>Endopterygota</taxon>
        <taxon>Hymenoptera</taxon>
        <taxon>Apocrita</taxon>
        <taxon>Ichneumonoidea</taxon>
        <taxon>Braconidae</taxon>
        <taxon>Microgastrinae</taxon>
        <taxon>Cotesia</taxon>
    </lineage>
</organism>
<dbReference type="Proteomes" id="UP000729913">
    <property type="component" value="Unassembled WGS sequence"/>
</dbReference>
<evidence type="ECO:0000256" key="1">
    <source>
        <dbReference type="ARBA" id="ARBA00000032"/>
    </source>
</evidence>
<protein>
    <recommendedName>
        <fullName evidence="5">Venom acid phosphatase Acph-1</fullName>
    </recommendedName>
</protein>
<dbReference type="EMBL" id="JAAOIC020000048">
    <property type="protein sequence ID" value="KAG8036884.1"/>
    <property type="molecule type" value="Genomic_DNA"/>
</dbReference>
<dbReference type="Pfam" id="PF00328">
    <property type="entry name" value="His_Phos_2"/>
    <property type="match status" value="1"/>
</dbReference>
<reference evidence="3" key="1">
    <citation type="submission" date="2020-03" db="EMBL/GenBank/DDBJ databases">
        <authorList>
            <person name="Chebbi M.A."/>
            <person name="Drezen J.M."/>
        </authorList>
    </citation>
    <scope>NUCLEOTIDE SEQUENCE</scope>
    <source>
        <tissue evidence="3">Whole body</tissue>
    </source>
</reference>
<comment type="catalytic activity">
    <reaction evidence="1">
        <text>a phosphate monoester + H2O = an alcohol + phosphate</text>
        <dbReference type="Rhea" id="RHEA:15017"/>
        <dbReference type="ChEBI" id="CHEBI:15377"/>
        <dbReference type="ChEBI" id="CHEBI:30879"/>
        <dbReference type="ChEBI" id="CHEBI:43474"/>
        <dbReference type="ChEBI" id="CHEBI:67140"/>
        <dbReference type="EC" id="3.1.3.2"/>
    </reaction>
</comment>
<dbReference type="InterPro" id="IPR000560">
    <property type="entry name" value="His_Pase_clade-2"/>
</dbReference>